<reference evidence="2" key="2">
    <citation type="journal article" date="2023" name="IMA Fungus">
        <title>Comparative genomic study of the Penicillium genus elucidates a diverse pangenome and 15 lateral gene transfer events.</title>
        <authorList>
            <person name="Petersen C."/>
            <person name="Sorensen T."/>
            <person name="Nielsen M.R."/>
            <person name="Sondergaard T.E."/>
            <person name="Sorensen J.L."/>
            <person name="Fitzpatrick D.A."/>
            <person name="Frisvad J.C."/>
            <person name="Nielsen K.L."/>
        </authorList>
    </citation>
    <scope>NUCLEOTIDE SEQUENCE</scope>
    <source>
        <strain evidence="2">IBT 19713</strain>
    </source>
</reference>
<reference evidence="2" key="1">
    <citation type="submission" date="2022-11" db="EMBL/GenBank/DDBJ databases">
        <authorList>
            <person name="Petersen C."/>
        </authorList>
    </citation>
    <scope>NUCLEOTIDE SEQUENCE</scope>
    <source>
        <strain evidence="2">IBT 19713</strain>
    </source>
</reference>
<dbReference type="EMBL" id="JAPQKS010000005">
    <property type="protein sequence ID" value="KAJ5226184.1"/>
    <property type="molecule type" value="Genomic_DNA"/>
</dbReference>
<evidence type="ECO:0000256" key="1">
    <source>
        <dbReference type="SAM" id="Phobius"/>
    </source>
</evidence>
<dbReference type="InterPro" id="IPR016024">
    <property type="entry name" value="ARM-type_fold"/>
</dbReference>
<feature type="transmembrane region" description="Helical" evidence="1">
    <location>
        <begin position="40"/>
        <end position="67"/>
    </location>
</feature>
<name>A0A9W9NU68_9EURO</name>
<dbReference type="PANTHER" id="PTHR38421:SF1">
    <property type="entry name" value="TRANSMEMBRANE PROTEIN"/>
    <property type="match status" value="1"/>
</dbReference>
<keyword evidence="1" id="KW-1133">Transmembrane helix</keyword>
<gene>
    <name evidence="2" type="ORF">N7468_007409</name>
</gene>
<evidence type="ECO:0000313" key="3">
    <source>
        <dbReference type="Proteomes" id="UP001150941"/>
    </source>
</evidence>
<keyword evidence="1" id="KW-0472">Membrane</keyword>
<feature type="transmembrane region" description="Helical" evidence="1">
    <location>
        <begin position="209"/>
        <end position="233"/>
    </location>
</feature>
<dbReference type="RefSeq" id="XP_058329595.1">
    <property type="nucleotide sequence ID" value="XM_058476705.1"/>
</dbReference>
<feature type="transmembrane region" description="Helical" evidence="1">
    <location>
        <begin position="177"/>
        <end position="197"/>
    </location>
</feature>
<dbReference type="Proteomes" id="UP001150941">
    <property type="component" value="Unassembled WGS sequence"/>
</dbReference>
<dbReference type="PANTHER" id="PTHR38421">
    <property type="entry name" value="TRANSMEMBRANE PROTEIN USGS"/>
    <property type="match status" value="1"/>
</dbReference>
<dbReference type="GeneID" id="83204008"/>
<organism evidence="2 3">
    <name type="scientific">Penicillium chermesinum</name>
    <dbReference type="NCBI Taxonomy" id="63820"/>
    <lineage>
        <taxon>Eukaryota</taxon>
        <taxon>Fungi</taxon>
        <taxon>Dikarya</taxon>
        <taxon>Ascomycota</taxon>
        <taxon>Pezizomycotina</taxon>
        <taxon>Eurotiomycetes</taxon>
        <taxon>Eurotiomycetidae</taxon>
        <taxon>Eurotiales</taxon>
        <taxon>Aspergillaceae</taxon>
        <taxon>Penicillium</taxon>
    </lineage>
</organism>
<dbReference type="InterPro" id="IPR011989">
    <property type="entry name" value="ARM-like"/>
</dbReference>
<sequence>MSDVSFEPNAIVRGFQLTIVGTIRALRNPELFKHEHFRQAAIAVAVGVVIHLIVQIPIIILKFALYIMSFIVNLHEANWDDKLLHGLGFISQSVLQIPFVLMTLMGHLTPTLDEIFMQSIHWVDTTYIQKHKSDNPDTLRAMYYPNLALFPTKDGTRNSQPKYQVIIGFVNRYGKKLALGLGVYFLSTLPVFGRFVMPAASFYTFKRNVGTAPAAVIFGAGLVLPKTLIIRFLHTYYASRSLMRELLDPYFRRIKFTPEQKRRWFHDREGVLFGFAFAFTVALKTPFIGVLMYGVAEASTAYLVTKITDPPPLLQKVQTLRRAKCTMALPTSGIGSGHMDPISEAHLLITQLYDPANQRNPARIHDIQARIQQLQKGDHAWEIADSLLREPSAQHRFMGALTFTVKINVTGAELDEIMAGQILERLLNHFISLVTEGESAMVIRKLASSLVAVFRNSSSSWKRALWQVAASLAHGSFVTEQQSQTVDFLGGVLPALTTHKATALTFFSIALAEEAARLETEPQDLVASVIQRVKENINDAFLLVRYTLQQIAQHPTGSEKHTPGQILGNEAISSWKAWLNIYGAHTHSTEKETQVLVISCGQGIIELLRLPSFSEYAASILTQAFETRSWAFDGNSISNLAQILSNSIVTDRLIAMIQGEEGSENMTFVDLLVAYVSHLGFNLFNNPMEPQNDRLLAILHDIFKTPGYAAIDESATPRVLEYWGDIAETLPDELQSDDPRYPIVKEQLAKVVLGMFNKLIYPTAEDLADWTDEERSEFNAFRSEACDYLLSAYPTLGVELVSVFQESATTNLQKADWRSFEAAVFCIAQLSEAVDDNGHADQCLDAIFGSEAFSRLCLGSEIDIPLKSRQTLVHAFGKYESYFERHSYILAGVLNVLFESINFDSCAQSASRSILTLSKSCASVLTPDLPVFLDRLDQFRSRPTATVSTMPKVLEGIATIIQKLDSDEYKVQTLDRILTFLVQDAVTARAEATASEYDTARTHAHLVLSCIASIGKGLRADSDEAIVIEATDDRGPYPDSFWNKGAGSGIQQLIMQVMSLLIVDFPVDSAIIDSACDILKAGYTESTGLFVFPPSLTVDFIRSFPLGISGTDVIMATASSFLASHSSHAMKIREQAAQLIVHVSQLFASMLDNPELYDPETANAGIDFLTRLLSKYYPILFSLTDPFPSASGPASRDTPVYVLLLNFTLYALTRPEPLVLRSASAFWVAMVDLRGSSHDETAALDEVLQRFIPPLCGTVVQQIAGRCARSDLTFLNDVLRRTMFKKMNLARPSLTASLNSLDVQAADSKTSLLLPQDKSRFVESMVVARGAKAQSLEIVRSFWLKCRGMSFDYAQ</sequence>
<keyword evidence="1" id="KW-0812">Transmembrane</keyword>
<feature type="transmembrane region" description="Helical" evidence="1">
    <location>
        <begin position="271"/>
        <end position="296"/>
    </location>
</feature>
<proteinExistence type="predicted"/>
<comment type="caution">
    <text evidence="2">The sequence shown here is derived from an EMBL/GenBank/DDBJ whole genome shotgun (WGS) entry which is preliminary data.</text>
</comment>
<dbReference type="SUPFAM" id="SSF48371">
    <property type="entry name" value="ARM repeat"/>
    <property type="match status" value="1"/>
</dbReference>
<dbReference type="OrthoDB" id="2016913at2759"/>
<dbReference type="Gene3D" id="1.25.10.10">
    <property type="entry name" value="Leucine-rich Repeat Variant"/>
    <property type="match status" value="1"/>
</dbReference>
<accession>A0A9W9NU68</accession>
<evidence type="ECO:0000313" key="2">
    <source>
        <dbReference type="EMBL" id="KAJ5226184.1"/>
    </source>
</evidence>
<keyword evidence="3" id="KW-1185">Reference proteome</keyword>
<protein>
    <submittedName>
        <fullName evidence="2">Uncharacterized protein</fullName>
    </submittedName>
</protein>